<evidence type="ECO:0000259" key="3">
    <source>
        <dbReference type="Pfam" id="PF16751"/>
    </source>
</evidence>
<organism evidence="4 7">
    <name type="scientific">Mycobacterium alsense</name>
    <dbReference type="NCBI Taxonomy" id="324058"/>
    <lineage>
        <taxon>Bacteria</taxon>
        <taxon>Bacillati</taxon>
        <taxon>Actinomycetota</taxon>
        <taxon>Actinomycetes</taxon>
        <taxon>Mycobacteriales</taxon>
        <taxon>Mycobacteriaceae</taxon>
        <taxon>Mycobacterium</taxon>
    </lineage>
</organism>
<dbReference type="InterPro" id="IPR031928">
    <property type="entry name" value="RsdA_SigD-bd"/>
</dbReference>
<feature type="compositionally biased region" description="Low complexity" evidence="1">
    <location>
        <begin position="211"/>
        <end position="263"/>
    </location>
</feature>
<sequence length="284" mass="29801">MPEFGYALPDQPALDELAHTDLLLDALAERRSVDLHDAGDPNFEALAVLLEDWRDDLRWPPASALVSPEEAVEALQTGLAERRRARRGLAAIGSVAATLLALSGFGAMVVEARPGDALYGLHAMFFDQPRVNDDQITLSAKAELAKVQQMIDQGQWAQASNQLAEVSSTVQSMNDGASRNDLLDQVNLLNTRVESRNPNATLPPAAPKPSAPVVSSTTGLSPGPTTTPPSVAGTTAPAPGATATPSAGPSESPSESPTTSPSSGRHRHHHHKTTPSSVAPDDTP</sequence>
<evidence type="ECO:0000313" key="5">
    <source>
        <dbReference type="EMBL" id="OQZ91691.1"/>
    </source>
</evidence>
<evidence type="ECO:0000256" key="1">
    <source>
        <dbReference type="SAM" id="MobiDB-lite"/>
    </source>
</evidence>
<feature type="domain" description="Anti-sigma-D factor RsdA sigma factor binding region" evidence="3">
    <location>
        <begin position="14"/>
        <end position="61"/>
    </location>
</feature>
<evidence type="ECO:0000313" key="7">
    <source>
        <dbReference type="Proteomes" id="UP001141650"/>
    </source>
</evidence>
<dbReference type="EMBL" id="JACKVH010000012">
    <property type="protein sequence ID" value="MCV7378935.1"/>
    <property type="molecule type" value="Genomic_DNA"/>
</dbReference>
<keyword evidence="2" id="KW-0472">Membrane</keyword>
<feature type="region of interest" description="Disordered" evidence="1">
    <location>
        <begin position="195"/>
        <end position="284"/>
    </location>
</feature>
<dbReference type="EMBL" id="MVHD01000008">
    <property type="protein sequence ID" value="OQZ91691.1"/>
    <property type="molecule type" value="Genomic_DNA"/>
</dbReference>
<accession>A0AA41XN07</accession>
<dbReference type="Proteomes" id="UP000192319">
    <property type="component" value="Unassembled WGS sequence"/>
</dbReference>
<dbReference type="Gene3D" id="6.10.250.1300">
    <property type="match status" value="1"/>
</dbReference>
<evidence type="ECO:0000313" key="4">
    <source>
        <dbReference type="EMBL" id="MCV7378935.1"/>
    </source>
</evidence>
<keyword evidence="6" id="KW-1185">Reference proteome</keyword>
<protein>
    <recommendedName>
        <fullName evidence="3">Anti-sigma-D factor RsdA sigma factor binding region domain-containing protein</fullName>
    </recommendedName>
</protein>
<reference evidence="4" key="3">
    <citation type="journal article" date="2022" name="BMC Genomics">
        <title>Comparative genome analysis of mycobacteria focusing on tRNA and non-coding RNA.</title>
        <authorList>
            <person name="Behra P.R.K."/>
            <person name="Pettersson B.M.F."/>
            <person name="Ramesh M."/>
            <person name="Das S."/>
            <person name="Dasgupta S."/>
            <person name="Kirsebom L.A."/>
        </authorList>
    </citation>
    <scope>NUCLEOTIDE SEQUENCE</scope>
    <source>
        <strain evidence="4">CCUG 55640</strain>
    </source>
</reference>
<dbReference type="RefSeq" id="WP_083137285.1">
    <property type="nucleotide sequence ID" value="NZ_JACKVH010000012.1"/>
</dbReference>
<comment type="caution">
    <text evidence="4">The sequence shown here is derived from an EMBL/GenBank/DDBJ whole genome shotgun (WGS) entry which is preliminary data.</text>
</comment>
<feature type="compositionally biased region" description="Basic residues" evidence="1">
    <location>
        <begin position="264"/>
        <end position="273"/>
    </location>
</feature>
<name>A0AA41XN07_9MYCO</name>
<evidence type="ECO:0000313" key="6">
    <source>
        <dbReference type="Proteomes" id="UP000192319"/>
    </source>
</evidence>
<reference evidence="4" key="2">
    <citation type="submission" date="2020-07" db="EMBL/GenBank/DDBJ databases">
        <authorList>
            <person name="Pettersson B.M.F."/>
            <person name="Behra P.R.K."/>
            <person name="Ramesh M."/>
            <person name="Das S."/>
            <person name="Dasgupta S."/>
            <person name="Kirsebom L.A."/>
        </authorList>
    </citation>
    <scope>NUCLEOTIDE SEQUENCE</scope>
    <source>
        <strain evidence="4">CCUG 55640</strain>
    </source>
</reference>
<evidence type="ECO:0000256" key="2">
    <source>
        <dbReference type="SAM" id="Phobius"/>
    </source>
</evidence>
<dbReference type="Pfam" id="PF16751">
    <property type="entry name" value="RsdA_SigD_bd"/>
    <property type="match status" value="1"/>
</dbReference>
<dbReference type="Proteomes" id="UP001141650">
    <property type="component" value="Unassembled WGS sequence"/>
</dbReference>
<feature type="transmembrane region" description="Helical" evidence="2">
    <location>
        <begin position="89"/>
        <end position="110"/>
    </location>
</feature>
<proteinExistence type="predicted"/>
<gene>
    <name evidence="5" type="ORF">BST11_07305</name>
    <name evidence="4" type="ORF">H7K38_09740</name>
</gene>
<keyword evidence="2" id="KW-0812">Transmembrane</keyword>
<keyword evidence="2" id="KW-1133">Transmembrane helix</keyword>
<reference evidence="5 6" key="1">
    <citation type="submission" date="2017-02" db="EMBL/GenBank/DDBJ databases">
        <title>The new phylogeny of genus Mycobacterium.</title>
        <authorList>
            <person name="Tortoli E."/>
            <person name="Trovato A."/>
            <person name="Cirillo D.M."/>
        </authorList>
    </citation>
    <scope>NUCLEOTIDE SEQUENCE [LARGE SCALE GENOMIC DNA]</scope>
    <source>
        <strain evidence="5 6">DSM 45230</strain>
    </source>
</reference>
<dbReference type="AlphaFoldDB" id="A0AA41XN07"/>